<dbReference type="OrthoDB" id="9803541at2"/>
<dbReference type="STRING" id="1134406.ADN00_14530"/>
<evidence type="ECO:0000313" key="8">
    <source>
        <dbReference type="EMBL" id="KPL73557.1"/>
    </source>
</evidence>
<dbReference type="Pfam" id="PF01245">
    <property type="entry name" value="Ribosomal_L19"/>
    <property type="match status" value="1"/>
</dbReference>
<dbReference type="Gene3D" id="2.30.30.790">
    <property type="match status" value="1"/>
</dbReference>
<dbReference type="GO" id="GO:0022625">
    <property type="term" value="C:cytosolic large ribosomal subunit"/>
    <property type="evidence" value="ECO:0007669"/>
    <property type="project" value="TreeGrafter"/>
</dbReference>
<comment type="caution">
    <text evidence="8">The sequence shown here is derived from an EMBL/GenBank/DDBJ whole genome shotgun (WGS) entry which is preliminary data.</text>
</comment>
<sequence length="115" mass="13086">MSDLIKAIEPAVNPNVPKLRAGDVVNVHVKIKEGNRERIQEFKGTVLYTHGGDGATATFTVRRLASNGVGVERTFLYRSPRIDKVEVERHSVVRRARLFYLRNLTGKRARLKQKF</sequence>
<dbReference type="InterPro" id="IPR008991">
    <property type="entry name" value="Translation_prot_SH3-like_sf"/>
</dbReference>
<dbReference type="HAMAP" id="MF_00402">
    <property type="entry name" value="Ribosomal_bL19"/>
    <property type="match status" value="1"/>
</dbReference>
<keyword evidence="3 6" id="KW-0689">Ribosomal protein</keyword>
<dbReference type="InterPro" id="IPR018257">
    <property type="entry name" value="Ribosomal_bL19_CS"/>
</dbReference>
<dbReference type="SUPFAM" id="SSF50104">
    <property type="entry name" value="Translation proteins SH3-like domain"/>
    <property type="match status" value="1"/>
</dbReference>
<keyword evidence="9" id="KW-1185">Reference proteome</keyword>
<evidence type="ECO:0000313" key="9">
    <source>
        <dbReference type="Proteomes" id="UP000050417"/>
    </source>
</evidence>
<dbReference type="RefSeq" id="WP_075063755.1">
    <property type="nucleotide sequence ID" value="NZ_LGCL01000035.1"/>
</dbReference>
<dbReference type="PIRSF" id="PIRSF002191">
    <property type="entry name" value="Ribosomal_L19"/>
    <property type="match status" value="1"/>
</dbReference>
<evidence type="ECO:0000256" key="5">
    <source>
        <dbReference type="ARBA" id="ARBA00035171"/>
    </source>
</evidence>
<dbReference type="PROSITE" id="PS01015">
    <property type="entry name" value="RIBOSOMAL_L19"/>
    <property type="match status" value="1"/>
</dbReference>
<dbReference type="InterPro" id="IPR001857">
    <property type="entry name" value="Ribosomal_bL19"/>
</dbReference>
<organism evidence="8 9">
    <name type="scientific">Ornatilinea apprima</name>
    <dbReference type="NCBI Taxonomy" id="1134406"/>
    <lineage>
        <taxon>Bacteria</taxon>
        <taxon>Bacillati</taxon>
        <taxon>Chloroflexota</taxon>
        <taxon>Anaerolineae</taxon>
        <taxon>Anaerolineales</taxon>
        <taxon>Anaerolineaceae</taxon>
        <taxon>Ornatilinea</taxon>
    </lineage>
</organism>
<dbReference type="EMBL" id="LGCL01000035">
    <property type="protein sequence ID" value="KPL73557.1"/>
    <property type="molecule type" value="Genomic_DNA"/>
</dbReference>
<dbReference type="GO" id="GO:0003735">
    <property type="term" value="F:structural constituent of ribosome"/>
    <property type="evidence" value="ECO:0007669"/>
    <property type="project" value="InterPro"/>
</dbReference>
<comment type="function">
    <text evidence="1 6 7">This protein is located at the 30S-50S ribosomal subunit interface and may play a role in the structure and function of the aminoacyl-tRNA binding site.</text>
</comment>
<comment type="similarity">
    <text evidence="2 6 7">Belongs to the bacterial ribosomal protein bL19 family.</text>
</comment>
<reference evidence="8 9" key="1">
    <citation type="submission" date="2015-07" db="EMBL/GenBank/DDBJ databases">
        <title>Genome sequence of Ornatilinea apprima DSM 23815.</title>
        <authorList>
            <person name="Hemp J."/>
            <person name="Ward L.M."/>
            <person name="Pace L.A."/>
            <person name="Fischer W.W."/>
        </authorList>
    </citation>
    <scope>NUCLEOTIDE SEQUENCE [LARGE SCALE GENOMIC DNA]</scope>
    <source>
        <strain evidence="8 9">P3M-1</strain>
    </source>
</reference>
<dbReference type="PANTHER" id="PTHR15680">
    <property type="entry name" value="RIBOSOMAL PROTEIN L19"/>
    <property type="match status" value="1"/>
</dbReference>
<gene>
    <name evidence="6" type="primary">rplS</name>
    <name evidence="8" type="ORF">ADN00_14530</name>
</gene>
<dbReference type="AlphaFoldDB" id="A0A0P6XW55"/>
<dbReference type="PRINTS" id="PR00061">
    <property type="entry name" value="RIBOSOMALL19"/>
</dbReference>
<evidence type="ECO:0000256" key="4">
    <source>
        <dbReference type="ARBA" id="ARBA00023274"/>
    </source>
</evidence>
<dbReference type="NCBIfam" id="TIGR01024">
    <property type="entry name" value="rplS_bact"/>
    <property type="match status" value="1"/>
</dbReference>
<evidence type="ECO:0000256" key="6">
    <source>
        <dbReference type="HAMAP-Rule" id="MF_00402"/>
    </source>
</evidence>
<dbReference type="PANTHER" id="PTHR15680:SF9">
    <property type="entry name" value="LARGE RIBOSOMAL SUBUNIT PROTEIN BL19M"/>
    <property type="match status" value="1"/>
</dbReference>
<evidence type="ECO:0000256" key="2">
    <source>
        <dbReference type="ARBA" id="ARBA00005781"/>
    </source>
</evidence>
<dbReference type="GO" id="GO:0006412">
    <property type="term" value="P:translation"/>
    <property type="evidence" value="ECO:0007669"/>
    <property type="project" value="UniProtKB-UniRule"/>
</dbReference>
<dbReference type="Proteomes" id="UP000050417">
    <property type="component" value="Unassembled WGS sequence"/>
</dbReference>
<evidence type="ECO:0000256" key="3">
    <source>
        <dbReference type="ARBA" id="ARBA00022980"/>
    </source>
</evidence>
<keyword evidence="4 6" id="KW-0687">Ribonucleoprotein</keyword>
<name>A0A0P6XW55_9CHLR</name>
<evidence type="ECO:0000256" key="7">
    <source>
        <dbReference type="RuleBase" id="RU000559"/>
    </source>
</evidence>
<accession>A0A0P6XW55</accession>
<dbReference type="PATRIC" id="fig|1134406.4.peg.2072"/>
<proteinExistence type="inferred from homology"/>
<dbReference type="InterPro" id="IPR038657">
    <property type="entry name" value="Ribosomal_bL19_sf"/>
</dbReference>
<protein>
    <recommendedName>
        <fullName evidence="5 6">Large ribosomal subunit protein bL19</fullName>
    </recommendedName>
</protein>
<evidence type="ECO:0000256" key="1">
    <source>
        <dbReference type="ARBA" id="ARBA00002349"/>
    </source>
</evidence>